<proteinExistence type="predicted"/>
<dbReference type="Pfam" id="PF01648">
    <property type="entry name" value="ACPS"/>
    <property type="match status" value="1"/>
</dbReference>
<dbReference type="AlphaFoldDB" id="A0A128EGD7"/>
<evidence type="ECO:0000259" key="2">
    <source>
        <dbReference type="Pfam" id="PF01648"/>
    </source>
</evidence>
<dbReference type="Gene3D" id="3.90.470.20">
    <property type="entry name" value="4'-phosphopantetheinyl transferase domain"/>
    <property type="match status" value="1"/>
</dbReference>
<dbReference type="GO" id="GO:0000287">
    <property type="term" value="F:magnesium ion binding"/>
    <property type="evidence" value="ECO:0007669"/>
    <property type="project" value="InterPro"/>
</dbReference>
<reference evidence="3 4" key="1">
    <citation type="submission" date="2016-02" db="EMBL/GenBank/DDBJ databases">
        <authorList>
            <consortium name="Pathogen Informatics"/>
        </authorList>
    </citation>
    <scope>NUCLEOTIDE SEQUENCE [LARGE SCALE GENOMIC DNA]</scope>
    <source>
        <strain evidence="3 4">RC20</strain>
    </source>
</reference>
<feature type="domain" description="4'-phosphopantetheinyl transferase" evidence="2">
    <location>
        <begin position="77"/>
        <end position="133"/>
    </location>
</feature>
<dbReference type="InterPro" id="IPR037143">
    <property type="entry name" value="4-PPantetheinyl_Trfase_dom_sf"/>
</dbReference>
<protein>
    <submittedName>
        <fullName evidence="3">4'-phosphopantetheinyl transferase superfamily protein</fullName>
    </submittedName>
</protein>
<dbReference type="OrthoDB" id="5362292at2"/>
<accession>A0A128EGD7</accession>
<keyword evidence="1 3" id="KW-0808">Transferase</keyword>
<evidence type="ECO:0000313" key="3">
    <source>
        <dbReference type="EMBL" id="CZE47462.1"/>
    </source>
</evidence>
<dbReference type="Proteomes" id="UP000069632">
    <property type="component" value="Unassembled WGS sequence"/>
</dbReference>
<dbReference type="InterPro" id="IPR008278">
    <property type="entry name" value="4-PPantetheinyl_Trfase_dom"/>
</dbReference>
<dbReference type="RefSeq" id="WP_075540157.1">
    <property type="nucleotide sequence ID" value="NZ_CP053844.1"/>
</dbReference>
<sequence>MFKNDIYICFSDGEDVKFSKKILSKKDKRKLKCSPNLKTNSSFITSRFLKNKAKKAKFSLSHKEKFAVVAFGKVRKLGVDMEILHKRDIDGVMDFCFNEFECELVKKADEKLQIFYQIYTLKEAVLKAKKLGFEFLGRVGLSKDGLLDEKGRKMFYKSYMIDKFIISIAFRY</sequence>
<dbReference type="EMBL" id="FIZP01000003">
    <property type="protein sequence ID" value="CZE47462.1"/>
    <property type="molecule type" value="Genomic_DNA"/>
</dbReference>
<dbReference type="GO" id="GO:0008897">
    <property type="term" value="F:holo-[acyl-carrier-protein] synthase activity"/>
    <property type="evidence" value="ECO:0007669"/>
    <property type="project" value="InterPro"/>
</dbReference>
<name>A0A128EGD7_9BACT</name>
<keyword evidence="4" id="KW-1185">Reference proteome</keyword>
<evidence type="ECO:0000313" key="4">
    <source>
        <dbReference type="Proteomes" id="UP000069632"/>
    </source>
</evidence>
<organism evidence="3 4">
    <name type="scientific">Campylobacter geochelonis</name>
    <dbReference type="NCBI Taxonomy" id="1780362"/>
    <lineage>
        <taxon>Bacteria</taxon>
        <taxon>Pseudomonadati</taxon>
        <taxon>Campylobacterota</taxon>
        <taxon>Epsilonproteobacteria</taxon>
        <taxon>Campylobacterales</taxon>
        <taxon>Campylobacteraceae</taxon>
        <taxon>Campylobacter</taxon>
    </lineage>
</organism>
<dbReference type="SUPFAM" id="SSF56214">
    <property type="entry name" value="4'-phosphopantetheinyl transferase"/>
    <property type="match status" value="1"/>
</dbReference>
<evidence type="ECO:0000256" key="1">
    <source>
        <dbReference type="ARBA" id="ARBA00022679"/>
    </source>
</evidence>
<gene>
    <name evidence="3" type="ORF">ERS672216_00897</name>
</gene>